<protein>
    <submittedName>
        <fullName evidence="2">DUF5994 family protein</fullName>
    </submittedName>
</protein>
<dbReference type="RefSeq" id="WP_380846457.1">
    <property type="nucleotide sequence ID" value="NZ_JBHSFP010000026.1"/>
</dbReference>
<proteinExistence type="predicted"/>
<accession>A0ABV9CQU1</accession>
<evidence type="ECO:0000256" key="1">
    <source>
        <dbReference type="SAM" id="MobiDB-lite"/>
    </source>
</evidence>
<organism evidence="2 3">
    <name type="scientific">Sphaerisporangium dianthi</name>
    <dbReference type="NCBI Taxonomy" id="1436120"/>
    <lineage>
        <taxon>Bacteria</taxon>
        <taxon>Bacillati</taxon>
        <taxon>Actinomycetota</taxon>
        <taxon>Actinomycetes</taxon>
        <taxon>Streptosporangiales</taxon>
        <taxon>Streptosporangiaceae</taxon>
        <taxon>Sphaerisporangium</taxon>
    </lineage>
</organism>
<dbReference type="EMBL" id="JBHSFP010000026">
    <property type="protein sequence ID" value="MFC4534904.1"/>
    <property type="molecule type" value="Genomic_DNA"/>
</dbReference>
<comment type="caution">
    <text evidence="2">The sequence shown here is derived from an EMBL/GenBank/DDBJ whole genome shotgun (WGS) entry which is preliminary data.</text>
</comment>
<feature type="region of interest" description="Disordered" evidence="1">
    <location>
        <begin position="123"/>
        <end position="204"/>
    </location>
</feature>
<feature type="compositionally biased region" description="Low complexity" evidence="1">
    <location>
        <begin position="138"/>
        <end position="158"/>
    </location>
</feature>
<keyword evidence="3" id="KW-1185">Reference proteome</keyword>
<dbReference type="Proteomes" id="UP001596004">
    <property type="component" value="Unassembled WGS sequence"/>
</dbReference>
<gene>
    <name evidence="2" type="ORF">ACFO60_29440</name>
</gene>
<name>A0ABV9CQU1_9ACTN</name>
<evidence type="ECO:0000313" key="3">
    <source>
        <dbReference type="Proteomes" id="UP001596004"/>
    </source>
</evidence>
<dbReference type="InterPro" id="IPR046036">
    <property type="entry name" value="DUF5994"/>
</dbReference>
<sequence>MTSALVSHLKPLSTAASAVPAVDSSVRLSLDPPLNRRAPVDGVWWPRSRDAAAELPGLVAAVDQRLGRTTLRVGVYRDAWDDIPRRITNRGRQIRVGWFRSSDPRVITLIFAAGEPVVLSVAEQGTTPGPTEAAPRLTTQDTTTENTTTENTTIQDTTGPRSAGVSSLAPLPTSPAPRTAEADNPAGWENEGGSTDRAVARPTG</sequence>
<dbReference type="Pfam" id="PF19457">
    <property type="entry name" value="DUF5994"/>
    <property type="match status" value="1"/>
</dbReference>
<evidence type="ECO:0000313" key="2">
    <source>
        <dbReference type="EMBL" id="MFC4534904.1"/>
    </source>
</evidence>
<reference evidence="3" key="1">
    <citation type="journal article" date="2019" name="Int. J. Syst. Evol. Microbiol.">
        <title>The Global Catalogue of Microorganisms (GCM) 10K type strain sequencing project: providing services to taxonomists for standard genome sequencing and annotation.</title>
        <authorList>
            <consortium name="The Broad Institute Genomics Platform"/>
            <consortium name="The Broad Institute Genome Sequencing Center for Infectious Disease"/>
            <person name="Wu L."/>
            <person name="Ma J."/>
        </authorList>
    </citation>
    <scope>NUCLEOTIDE SEQUENCE [LARGE SCALE GENOMIC DNA]</scope>
    <source>
        <strain evidence="3">CGMCC 4.7132</strain>
    </source>
</reference>
<feature type="compositionally biased region" description="Low complexity" evidence="1">
    <location>
        <begin position="166"/>
        <end position="179"/>
    </location>
</feature>